<accession>A0A8J7WMH0</accession>
<feature type="compositionally biased region" description="Polar residues" evidence="1">
    <location>
        <begin position="690"/>
        <end position="701"/>
    </location>
</feature>
<keyword evidence="4" id="KW-1185">Reference proteome</keyword>
<evidence type="ECO:0000313" key="3">
    <source>
        <dbReference type="EMBL" id="MBS2962402.1"/>
    </source>
</evidence>
<protein>
    <submittedName>
        <fullName evidence="3">DUF2264 domain-containing protein</fullName>
    </submittedName>
</protein>
<organism evidence="3 4">
    <name type="scientific">Actinocrinis puniceicyclus</name>
    <dbReference type="NCBI Taxonomy" id="977794"/>
    <lineage>
        <taxon>Bacteria</taxon>
        <taxon>Bacillati</taxon>
        <taxon>Actinomycetota</taxon>
        <taxon>Actinomycetes</taxon>
        <taxon>Catenulisporales</taxon>
        <taxon>Actinospicaceae</taxon>
        <taxon>Actinocrinis</taxon>
    </lineage>
</organism>
<feature type="compositionally biased region" description="Acidic residues" evidence="1">
    <location>
        <begin position="660"/>
        <end position="671"/>
    </location>
</feature>
<dbReference type="InterPro" id="IPR049349">
    <property type="entry name" value="DUF2264_N"/>
</dbReference>
<evidence type="ECO:0000313" key="4">
    <source>
        <dbReference type="Proteomes" id="UP000677913"/>
    </source>
</evidence>
<feature type="region of interest" description="Disordered" evidence="1">
    <location>
        <begin position="659"/>
        <end position="711"/>
    </location>
</feature>
<dbReference type="AlphaFoldDB" id="A0A8J7WMH0"/>
<comment type="caution">
    <text evidence="3">The sequence shown here is derived from an EMBL/GenBank/DDBJ whole genome shotgun (WGS) entry which is preliminary data.</text>
</comment>
<proteinExistence type="predicted"/>
<reference evidence="3" key="1">
    <citation type="submission" date="2021-04" db="EMBL/GenBank/DDBJ databases">
        <title>Genome based classification of Actinospica acidithermotolerans sp. nov., an actinobacterium isolated from an Indonesian hot spring.</title>
        <authorList>
            <person name="Kusuma A.B."/>
            <person name="Putra K.E."/>
            <person name="Nafisah S."/>
            <person name="Loh J."/>
            <person name="Nouioui I."/>
            <person name="Goodfellow M."/>
        </authorList>
    </citation>
    <scope>NUCLEOTIDE SEQUENCE</scope>
    <source>
        <strain evidence="3">DSM 45618</strain>
    </source>
</reference>
<feature type="domain" description="DUF2264" evidence="2">
    <location>
        <begin position="18"/>
        <end position="365"/>
    </location>
</feature>
<dbReference type="PANTHER" id="PTHR35339:SF4">
    <property type="entry name" value="LINALOOL DEHYDRATASE_ISOMERASE DOMAIN-CONTAINING PROTEIN"/>
    <property type="match status" value="1"/>
</dbReference>
<sequence length="711" mass="75810">MPSDPPVAPGRARGTDWTRQDWIGFADLLLGSARRFASPGHARITPPGPEGGYGRAVDGLEGFARTFLLAGFRIAAERCAGLDELADWYARGIATGTDPASPERWVRLDEHAQAKVEAASIALVLDLTRPWIWDRLTPAVQERVVEYLSPVVGDATYPQINWVWFRIVVQTFLRSVGALSSVDEIEEDLATHDTFRRADGWLSDGQERAYDHYAGWALHLYPTLWARMSGAADLAADRRGRDVAALDRFLQDALALVGADGSPLIQGRSLTYRFAAAAPFWVGAVAGVPSLTPGQLRHAAGRIVAHFADRGAPDERGLLTIGWHGSWPRLAQIYSGPGSPYWASKGLLGISLPEDHPVWTSPAEPLPVEAGDYVRAVSAPGWLVSGTRADGVVRVNNHGTDHAVEGSMVADSPLYARLGYSTATAPLLDEAGWTGPTDQCVAVLDSRGRATHRSGMRTLIVRVDDCEAGPVAVAGSTTLAHWVEAEPDQRDYGNGRIGPSVPAGRLTVYSLVRTAWELRLCRVDDVAEGLDPGMLRLRISGWPVAGDGSAEVSTAGVTATGAGLTSRLHGIPIGGVTADAVVVATGAGVAVHGDAGPLGSPVRVPWLDHALRPGAWVAALVGLSGSANRHDHGTCRVTFDPVDQGSVVRIGGDERRFDEDRVDEDRVDQDSGDQAPGVRVEWPDGRSTHTRLSTRTGQGSHSGDPVAIRAL</sequence>
<dbReference type="RefSeq" id="WP_211465020.1">
    <property type="nucleotide sequence ID" value="NZ_JAGSXH010000010.1"/>
</dbReference>
<gene>
    <name evidence="3" type="ORF">KGA66_05050</name>
</gene>
<dbReference type="Pfam" id="PF10022">
    <property type="entry name" value="DUF2264"/>
    <property type="match status" value="1"/>
</dbReference>
<dbReference type="EMBL" id="JAGSXH010000010">
    <property type="protein sequence ID" value="MBS2962402.1"/>
    <property type="molecule type" value="Genomic_DNA"/>
</dbReference>
<name>A0A8J7WMH0_9ACTN</name>
<dbReference type="PANTHER" id="PTHR35339">
    <property type="entry name" value="LINALOOL DEHYDRATASE_ISOMERASE DOMAIN-CONTAINING PROTEIN"/>
    <property type="match status" value="1"/>
</dbReference>
<evidence type="ECO:0000256" key="1">
    <source>
        <dbReference type="SAM" id="MobiDB-lite"/>
    </source>
</evidence>
<evidence type="ECO:0000259" key="2">
    <source>
        <dbReference type="Pfam" id="PF10022"/>
    </source>
</evidence>
<dbReference type="Proteomes" id="UP000677913">
    <property type="component" value="Unassembled WGS sequence"/>
</dbReference>
<dbReference type="InterPro" id="IPR016624">
    <property type="entry name" value="UCP014753"/>
</dbReference>